<dbReference type="OMA" id="QPPHTGH"/>
<feature type="region of interest" description="Disordered" evidence="1">
    <location>
        <begin position="25"/>
        <end position="55"/>
    </location>
</feature>
<dbReference type="GeneTree" id="ENSGT00950000183316"/>
<sequence length="55" mass="6114">MDLIIAHLLYRCPSLRHRPTLASATLGAAGDPRPWPVQTSQPPHTGHPYMLPFRA</sequence>
<evidence type="ECO:0000313" key="3">
    <source>
        <dbReference type="Proteomes" id="UP000233020"/>
    </source>
</evidence>
<dbReference type="AlphaFoldDB" id="A0A2K5F9K8"/>
<reference evidence="2" key="1">
    <citation type="submission" date="2025-08" db="UniProtKB">
        <authorList>
            <consortium name="Ensembl"/>
        </authorList>
    </citation>
    <scope>IDENTIFICATION</scope>
</reference>
<name>A0A2K5F9K8_AOTNA</name>
<dbReference type="Proteomes" id="UP000233020">
    <property type="component" value="Unplaced"/>
</dbReference>
<dbReference type="Ensembl" id="ENSANAT00000060244.1">
    <property type="protein sequence ID" value="ENSANAP00000042127.1"/>
    <property type="gene ID" value="ENSANAG00000038346.1"/>
</dbReference>
<evidence type="ECO:0000256" key="1">
    <source>
        <dbReference type="SAM" id="MobiDB-lite"/>
    </source>
</evidence>
<accession>A0A2K5F9K8</accession>
<reference evidence="2" key="2">
    <citation type="submission" date="2025-09" db="UniProtKB">
        <authorList>
            <consortium name="Ensembl"/>
        </authorList>
    </citation>
    <scope>IDENTIFICATION</scope>
</reference>
<protein>
    <submittedName>
        <fullName evidence="2">Uncharacterized protein</fullName>
    </submittedName>
</protein>
<evidence type="ECO:0000313" key="2">
    <source>
        <dbReference type="Ensembl" id="ENSANAP00000042127.1"/>
    </source>
</evidence>
<keyword evidence="3" id="KW-1185">Reference proteome</keyword>
<organism evidence="2 3">
    <name type="scientific">Aotus nancymaae</name>
    <name type="common">Ma's night monkey</name>
    <dbReference type="NCBI Taxonomy" id="37293"/>
    <lineage>
        <taxon>Eukaryota</taxon>
        <taxon>Metazoa</taxon>
        <taxon>Chordata</taxon>
        <taxon>Craniata</taxon>
        <taxon>Vertebrata</taxon>
        <taxon>Euteleostomi</taxon>
        <taxon>Mammalia</taxon>
        <taxon>Eutheria</taxon>
        <taxon>Euarchontoglires</taxon>
        <taxon>Primates</taxon>
        <taxon>Haplorrhini</taxon>
        <taxon>Platyrrhini</taxon>
        <taxon>Aotidae</taxon>
        <taxon>Aotus</taxon>
    </lineage>
</organism>
<proteinExistence type="predicted"/>